<dbReference type="InterPro" id="IPR008974">
    <property type="entry name" value="TRAF-like"/>
</dbReference>
<evidence type="ECO:0000259" key="1">
    <source>
        <dbReference type="PROSITE" id="PS50097"/>
    </source>
</evidence>
<feature type="domain" description="BTB" evidence="1">
    <location>
        <begin position="176"/>
        <end position="235"/>
    </location>
</feature>
<accession>A0A914PY54</accession>
<dbReference type="CDD" id="cd18186">
    <property type="entry name" value="BTB_POZ_ZBTB_KLHL-like"/>
    <property type="match status" value="1"/>
</dbReference>
<evidence type="ECO:0000313" key="3">
    <source>
        <dbReference type="WBParaSite" id="PDA_v2.g23295.t1"/>
    </source>
</evidence>
<dbReference type="Proteomes" id="UP000887578">
    <property type="component" value="Unplaced"/>
</dbReference>
<reference evidence="3" key="1">
    <citation type="submission" date="2022-11" db="UniProtKB">
        <authorList>
            <consortium name="WormBaseParasite"/>
        </authorList>
    </citation>
    <scope>IDENTIFICATION</scope>
</reference>
<dbReference type="Gene3D" id="2.60.210.10">
    <property type="entry name" value="Apoptosis, Tumor Necrosis Factor Receptor Associated Protein 2, Chain A"/>
    <property type="match status" value="1"/>
</dbReference>
<evidence type="ECO:0000313" key="2">
    <source>
        <dbReference type="Proteomes" id="UP000887578"/>
    </source>
</evidence>
<proteinExistence type="predicted"/>
<keyword evidence="2" id="KW-1185">Reference proteome</keyword>
<dbReference type="InterPro" id="IPR000210">
    <property type="entry name" value="BTB/POZ_dom"/>
</dbReference>
<dbReference type="Pfam" id="PF00651">
    <property type="entry name" value="BTB"/>
    <property type="match status" value="1"/>
</dbReference>
<dbReference type="SUPFAM" id="SSF54695">
    <property type="entry name" value="POZ domain"/>
    <property type="match status" value="1"/>
</dbReference>
<protein>
    <submittedName>
        <fullName evidence="3">BTB domain-containing protein</fullName>
    </submittedName>
</protein>
<dbReference type="InterPro" id="IPR011333">
    <property type="entry name" value="SKP1/BTB/POZ_sf"/>
</dbReference>
<dbReference type="PANTHER" id="PTHR24413">
    <property type="entry name" value="SPECKLE-TYPE POZ PROTEIN"/>
    <property type="match status" value="1"/>
</dbReference>
<name>A0A914PY54_9BILA</name>
<dbReference type="AlphaFoldDB" id="A0A914PY54"/>
<sequence>MSCSKISTIEVPISVTWKILKEKLLNAKIKGKQLYKLRSEEFNVEEFPGLSYYMVFVYEKETTKAKQFFGVLLWIKMKEKVDMNVSYKISIYSSNCVHENIEGGFESAHAYGILFENYRELFDPAKNFFVNDTLIITMEAILTVQKEVSGNSVPDSEMSKTCECKLGLKLWDRDDKDFTFMVEEKEIQVHKNVICAESSVFDRMIKSGLQESKESKVAIIDFDFEIVEAGLKFCYVTNMISKI</sequence>
<organism evidence="2 3">
    <name type="scientific">Panagrolaimus davidi</name>
    <dbReference type="NCBI Taxonomy" id="227884"/>
    <lineage>
        <taxon>Eukaryota</taxon>
        <taxon>Metazoa</taxon>
        <taxon>Ecdysozoa</taxon>
        <taxon>Nematoda</taxon>
        <taxon>Chromadorea</taxon>
        <taxon>Rhabditida</taxon>
        <taxon>Tylenchina</taxon>
        <taxon>Panagrolaimomorpha</taxon>
        <taxon>Panagrolaimoidea</taxon>
        <taxon>Panagrolaimidae</taxon>
        <taxon>Panagrolaimus</taxon>
    </lineage>
</organism>
<dbReference type="PROSITE" id="PS50097">
    <property type="entry name" value="BTB"/>
    <property type="match status" value="1"/>
</dbReference>
<dbReference type="WBParaSite" id="PDA_v2.g23295.t1">
    <property type="protein sequence ID" value="PDA_v2.g23295.t1"/>
    <property type="gene ID" value="PDA_v2.g23295"/>
</dbReference>
<dbReference type="Gene3D" id="3.30.710.10">
    <property type="entry name" value="Potassium Channel Kv1.1, Chain A"/>
    <property type="match status" value="1"/>
</dbReference>